<feature type="region of interest" description="Disordered" evidence="1">
    <location>
        <begin position="1"/>
        <end position="24"/>
    </location>
</feature>
<sequence length="52" mass="5527">MRRGGVQPQIQRGDNPQGAFGPDEQRGQVVAGVVATHPAVPAQHRTVGQRDV</sequence>
<evidence type="ECO:0000256" key="1">
    <source>
        <dbReference type="SAM" id="MobiDB-lite"/>
    </source>
</evidence>
<evidence type="ECO:0000313" key="2">
    <source>
        <dbReference type="EMBL" id="COX94725.1"/>
    </source>
</evidence>
<name>A0A916LB93_MYCTX</name>
<protein>
    <submittedName>
        <fullName evidence="2">Uncharacterized protein</fullName>
    </submittedName>
</protein>
<comment type="caution">
    <text evidence="2">The sequence shown here is derived from an EMBL/GenBank/DDBJ whole genome shotgun (WGS) entry which is preliminary data.</text>
</comment>
<dbReference type="AlphaFoldDB" id="A0A916LB93"/>
<dbReference type="EMBL" id="CSBK01000812">
    <property type="protein sequence ID" value="COX94725.1"/>
    <property type="molecule type" value="Genomic_DNA"/>
</dbReference>
<proteinExistence type="predicted"/>
<dbReference type="Proteomes" id="UP000039021">
    <property type="component" value="Unassembled WGS sequence"/>
</dbReference>
<gene>
    <name evidence="2" type="ORF">ERS007739_01919</name>
</gene>
<reference evidence="3" key="1">
    <citation type="submission" date="2015-03" db="EMBL/GenBank/DDBJ databases">
        <authorList>
            <consortium name="Pathogen Informatics"/>
        </authorList>
    </citation>
    <scope>NUCLEOTIDE SEQUENCE [LARGE SCALE GENOMIC DNA]</scope>
    <source>
        <strain evidence="3">N09902308</strain>
    </source>
</reference>
<organism evidence="2 3">
    <name type="scientific">Mycobacterium tuberculosis</name>
    <dbReference type="NCBI Taxonomy" id="1773"/>
    <lineage>
        <taxon>Bacteria</taxon>
        <taxon>Bacillati</taxon>
        <taxon>Actinomycetota</taxon>
        <taxon>Actinomycetes</taxon>
        <taxon>Mycobacteriales</taxon>
        <taxon>Mycobacteriaceae</taxon>
        <taxon>Mycobacterium</taxon>
        <taxon>Mycobacterium tuberculosis complex</taxon>
    </lineage>
</organism>
<accession>A0A916LB93</accession>
<evidence type="ECO:0000313" key="3">
    <source>
        <dbReference type="Proteomes" id="UP000039021"/>
    </source>
</evidence>